<name>A0ABR5HP44_9BURK</name>
<evidence type="ECO:0000313" key="5">
    <source>
        <dbReference type="EMBL" id="KMQ81161.1"/>
    </source>
</evidence>
<dbReference type="EMBL" id="LELG01000007">
    <property type="protein sequence ID" value="KMQ81161.1"/>
    <property type="molecule type" value="Genomic_DNA"/>
</dbReference>
<dbReference type="PANTHER" id="PTHR10996">
    <property type="entry name" value="2-HYDROXYACID DEHYDROGENASE-RELATED"/>
    <property type="match status" value="1"/>
</dbReference>
<dbReference type="PANTHER" id="PTHR10996:SF283">
    <property type="entry name" value="GLYOXYLATE_HYDROXYPYRUVATE REDUCTASE B"/>
    <property type="match status" value="1"/>
</dbReference>
<feature type="domain" description="D-isomer specific 2-hydroxyacid dehydrogenase NAD-binding" evidence="4">
    <location>
        <begin position="108"/>
        <end position="228"/>
    </location>
</feature>
<gene>
    <name evidence="5" type="ORF">BPMI_01812c</name>
</gene>
<dbReference type="CDD" id="cd05301">
    <property type="entry name" value="GDH"/>
    <property type="match status" value="1"/>
</dbReference>
<dbReference type="InterPro" id="IPR006139">
    <property type="entry name" value="D-isomer_2_OHA_DH_cat_dom"/>
</dbReference>
<dbReference type="Gene3D" id="3.40.50.720">
    <property type="entry name" value="NAD(P)-binding Rossmann-like Domain"/>
    <property type="match status" value="4"/>
</dbReference>
<feature type="domain" description="D-isomer specific 2-hydroxyacid dehydrogenase catalytic" evidence="3">
    <location>
        <begin position="5"/>
        <end position="277"/>
    </location>
</feature>
<dbReference type="Pfam" id="PF02826">
    <property type="entry name" value="2-Hacid_dh_C"/>
    <property type="match status" value="1"/>
</dbReference>
<evidence type="ECO:0000259" key="4">
    <source>
        <dbReference type="Pfam" id="PF02826"/>
    </source>
</evidence>
<dbReference type="InterPro" id="IPR036291">
    <property type="entry name" value="NAD(P)-bd_dom_sf"/>
</dbReference>
<accession>A0ABR5HP44</accession>
<evidence type="ECO:0000256" key="2">
    <source>
        <dbReference type="RuleBase" id="RU003719"/>
    </source>
</evidence>
<evidence type="ECO:0000256" key="1">
    <source>
        <dbReference type="ARBA" id="ARBA00023002"/>
    </source>
</evidence>
<reference evidence="5 6" key="1">
    <citation type="submission" date="2015-06" db="EMBL/GenBank/DDBJ databases">
        <title>Comparative genomics of Burkholderia leaf nodule symbionts.</title>
        <authorList>
            <person name="Carlier A."/>
            <person name="Eberl L."/>
            <person name="Pinto-Carbo M."/>
        </authorList>
    </citation>
    <scope>NUCLEOTIDE SEQUENCE [LARGE SCALE GENOMIC DNA]</scope>
    <source>
        <strain evidence="5 6">UZHbot3</strain>
    </source>
</reference>
<protein>
    <submittedName>
        <fullName evidence="5">Glyoxylate reductase</fullName>
        <ecNumber evidence="5">1.1.1.215</ecNumber>
    </submittedName>
</protein>
<dbReference type="InterPro" id="IPR006140">
    <property type="entry name" value="D-isomer_DH_NAD-bd"/>
</dbReference>
<sequence length="301" mass="33078">MKKQVLVARPTFPDVIERLKQYFDVDANPGEVLSQKELHARLADKDGAFMAGDVIGETELKGAPNLKVVSNMAVGFNNFEMHAFDVHGVLGTNTPNVLNETTADFSWALMMVAARRVTESEHFLRAGKWVYDAFLGNDVYGSTLGVIGMGRIRQALARRASGFNIRVIYHNRSRLSAEIESELNAEYASKEDLLRHADHVVLVLPYTKESHHTIGAAEITLMKPTATLTKIAAAGIDVFEGEPNFNPDFLLLDNVALTSHIASATESTRRAMTNLAADISSPDWAKAHAPVTRPTQSTRMC</sequence>
<keyword evidence="1 2" id="KW-0560">Oxidoreductase</keyword>
<keyword evidence="6" id="KW-1185">Reference proteome</keyword>
<dbReference type="Pfam" id="PF00389">
    <property type="entry name" value="2-Hacid_dh"/>
    <property type="match status" value="1"/>
</dbReference>
<proteinExistence type="inferred from homology"/>
<comment type="caution">
    <text evidence="5">The sequence shown here is derived from an EMBL/GenBank/DDBJ whole genome shotgun (WGS) entry which is preliminary data.</text>
</comment>
<comment type="similarity">
    <text evidence="2">Belongs to the D-isomer specific 2-hydroxyacid dehydrogenase family.</text>
</comment>
<dbReference type="InterPro" id="IPR050223">
    <property type="entry name" value="D-isomer_2-hydroxyacid_DH"/>
</dbReference>
<dbReference type="Proteomes" id="UP000242951">
    <property type="component" value="Unassembled WGS sequence"/>
</dbReference>
<dbReference type="SUPFAM" id="SSF51735">
    <property type="entry name" value="NAD(P)-binding Rossmann-fold domains"/>
    <property type="match status" value="1"/>
</dbReference>
<evidence type="ECO:0000259" key="3">
    <source>
        <dbReference type="Pfam" id="PF00389"/>
    </source>
</evidence>
<dbReference type="SUPFAM" id="SSF52283">
    <property type="entry name" value="Formate/glycerate dehydrogenase catalytic domain-like"/>
    <property type="match status" value="1"/>
</dbReference>
<evidence type="ECO:0000313" key="6">
    <source>
        <dbReference type="Proteomes" id="UP000242951"/>
    </source>
</evidence>
<organism evidence="5 6">
    <name type="scientific">Candidatus Burkholderia pumila</name>
    <dbReference type="NCBI Taxonomy" id="1090375"/>
    <lineage>
        <taxon>Bacteria</taxon>
        <taxon>Pseudomonadati</taxon>
        <taxon>Pseudomonadota</taxon>
        <taxon>Betaproteobacteria</taxon>
        <taxon>Burkholderiales</taxon>
        <taxon>Burkholderiaceae</taxon>
        <taxon>Burkholderia</taxon>
    </lineage>
</organism>
<dbReference type="EC" id="1.1.1.215" evidence="5"/>
<dbReference type="GO" id="GO:0008873">
    <property type="term" value="F:gluconate 2-dehydrogenase activity"/>
    <property type="evidence" value="ECO:0007669"/>
    <property type="project" value="UniProtKB-EC"/>
</dbReference>